<gene>
    <name evidence="2" type="ORF">NPIL_70981</name>
</gene>
<feature type="region of interest" description="Disordered" evidence="1">
    <location>
        <begin position="89"/>
        <end position="111"/>
    </location>
</feature>
<accession>A0A8X6T777</accession>
<dbReference type="EMBL" id="BMAW01097260">
    <property type="protein sequence ID" value="GFS78806.1"/>
    <property type="molecule type" value="Genomic_DNA"/>
</dbReference>
<comment type="caution">
    <text evidence="2">The sequence shown here is derived from an EMBL/GenBank/DDBJ whole genome shotgun (WGS) entry which is preliminary data.</text>
</comment>
<name>A0A8X6T777_NEPPI</name>
<feature type="compositionally biased region" description="Basic and acidic residues" evidence="1">
    <location>
        <begin position="89"/>
        <end position="98"/>
    </location>
</feature>
<evidence type="ECO:0000313" key="2">
    <source>
        <dbReference type="EMBL" id="GFS78806.1"/>
    </source>
</evidence>
<reference evidence="2" key="1">
    <citation type="submission" date="2020-08" db="EMBL/GenBank/DDBJ databases">
        <title>Multicomponent nature underlies the extraordinary mechanical properties of spider dragline silk.</title>
        <authorList>
            <person name="Kono N."/>
            <person name="Nakamura H."/>
            <person name="Mori M."/>
            <person name="Yoshida Y."/>
            <person name="Ohtoshi R."/>
            <person name="Malay A.D."/>
            <person name="Moran D.A.P."/>
            <person name="Tomita M."/>
            <person name="Numata K."/>
            <person name="Arakawa K."/>
        </authorList>
    </citation>
    <scope>NUCLEOTIDE SEQUENCE</scope>
</reference>
<sequence>MQTSQRACPIHQVWISEAFSQSHFDGLSQQKRSDFFTVANLEFFLLRQFGRESSRRGIKKLRTNKRSFPECKFIRAARITYHPGTITRFTDRGEPENKRTRRERFREQKKKGYCNGEPGSSCNIQQNLLGASQSRVDSNYLSGQLSSTNQFTSACSYEKVFPQDCLSLLPSLGSQDH</sequence>
<evidence type="ECO:0000256" key="1">
    <source>
        <dbReference type="SAM" id="MobiDB-lite"/>
    </source>
</evidence>
<dbReference type="AlphaFoldDB" id="A0A8X6T777"/>
<proteinExistence type="predicted"/>
<organism evidence="2 3">
    <name type="scientific">Nephila pilipes</name>
    <name type="common">Giant wood spider</name>
    <name type="synonym">Nephila maculata</name>
    <dbReference type="NCBI Taxonomy" id="299642"/>
    <lineage>
        <taxon>Eukaryota</taxon>
        <taxon>Metazoa</taxon>
        <taxon>Ecdysozoa</taxon>
        <taxon>Arthropoda</taxon>
        <taxon>Chelicerata</taxon>
        <taxon>Arachnida</taxon>
        <taxon>Araneae</taxon>
        <taxon>Araneomorphae</taxon>
        <taxon>Entelegynae</taxon>
        <taxon>Araneoidea</taxon>
        <taxon>Nephilidae</taxon>
        <taxon>Nephila</taxon>
    </lineage>
</organism>
<dbReference type="Proteomes" id="UP000887013">
    <property type="component" value="Unassembled WGS sequence"/>
</dbReference>
<keyword evidence="3" id="KW-1185">Reference proteome</keyword>
<evidence type="ECO:0000313" key="3">
    <source>
        <dbReference type="Proteomes" id="UP000887013"/>
    </source>
</evidence>
<protein>
    <submittedName>
        <fullName evidence="2">Uncharacterized protein</fullName>
    </submittedName>
</protein>
<feature type="compositionally biased region" description="Basic residues" evidence="1">
    <location>
        <begin position="99"/>
        <end position="111"/>
    </location>
</feature>